<evidence type="ECO:0000256" key="1">
    <source>
        <dbReference type="ARBA" id="ARBA00022737"/>
    </source>
</evidence>
<accession>A0A835I1X4</accession>
<dbReference type="Gene3D" id="1.25.40.10">
    <property type="entry name" value="Tetratricopeptide repeat domain"/>
    <property type="match status" value="1"/>
</dbReference>
<dbReference type="Gene3D" id="3.80.10.10">
    <property type="entry name" value="Ribonuclease Inhibitor"/>
    <property type="match status" value="1"/>
</dbReference>
<name>A0A835I1X4_9MAGN</name>
<organism evidence="3 4">
    <name type="scientific">Coptis chinensis</name>
    <dbReference type="NCBI Taxonomy" id="261450"/>
    <lineage>
        <taxon>Eukaryota</taxon>
        <taxon>Viridiplantae</taxon>
        <taxon>Streptophyta</taxon>
        <taxon>Embryophyta</taxon>
        <taxon>Tracheophyta</taxon>
        <taxon>Spermatophyta</taxon>
        <taxon>Magnoliopsida</taxon>
        <taxon>Ranunculales</taxon>
        <taxon>Ranunculaceae</taxon>
        <taxon>Coptidoideae</taxon>
        <taxon>Coptis</taxon>
    </lineage>
</organism>
<keyword evidence="1" id="KW-0677">Repeat</keyword>
<dbReference type="InterPro" id="IPR011990">
    <property type="entry name" value="TPR-like_helical_dom_sf"/>
</dbReference>
<comment type="caution">
    <text evidence="3">The sequence shown here is derived from an EMBL/GenBank/DDBJ whole genome shotgun (WGS) entry which is preliminary data.</text>
</comment>
<dbReference type="OrthoDB" id="550575at2759"/>
<dbReference type="InterPro" id="IPR032675">
    <property type="entry name" value="LRR_dom_sf"/>
</dbReference>
<evidence type="ECO:0000313" key="3">
    <source>
        <dbReference type="EMBL" id="KAF9611090.1"/>
    </source>
</evidence>
<dbReference type="GO" id="GO:0009451">
    <property type="term" value="P:RNA modification"/>
    <property type="evidence" value="ECO:0007669"/>
    <property type="project" value="InterPro"/>
</dbReference>
<dbReference type="EMBL" id="JADFTS010000004">
    <property type="protein sequence ID" value="KAF9611090.1"/>
    <property type="molecule type" value="Genomic_DNA"/>
</dbReference>
<evidence type="ECO:0000313" key="4">
    <source>
        <dbReference type="Proteomes" id="UP000631114"/>
    </source>
</evidence>
<dbReference type="Proteomes" id="UP000631114">
    <property type="component" value="Unassembled WGS sequence"/>
</dbReference>
<dbReference type="AlphaFoldDB" id="A0A835I1X4"/>
<dbReference type="PANTHER" id="PTHR47926">
    <property type="entry name" value="PENTATRICOPEPTIDE REPEAT-CONTAINING PROTEIN"/>
    <property type="match status" value="1"/>
</dbReference>
<dbReference type="FunFam" id="1.25.40.10:FF:000031">
    <property type="entry name" value="Pentatricopeptide repeat-containing protein mitochondrial"/>
    <property type="match status" value="1"/>
</dbReference>
<evidence type="ECO:0008006" key="5">
    <source>
        <dbReference type="Google" id="ProtNLM"/>
    </source>
</evidence>
<feature type="repeat" description="PPR" evidence="2">
    <location>
        <begin position="355"/>
        <end position="389"/>
    </location>
</feature>
<dbReference type="InterPro" id="IPR046960">
    <property type="entry name" value="PPR_At4g14850-like_plant"/>
</dbReference>
<proteinExistence type="predicted"/>
<dbReference type="PANTHER" id="PTHR47926:SF347">
    <property type="entry name" value="PENTATRICOPEPTIDE REPEAT-CONTAINING PROTEIN"/>
    <property type="match status" value="1"/>
</dbReference>
<evidence type="ECO:0000256" key="2">
    <source>
        <dbReference type="PROSITE-ProRule" id="PRU00708"/>
    </source>
</evidence>
<sequence length="411" mass="46322">MLEEIMFIDHRMDAGWIAALSFCGNLKTLRRISCKKVDPSPRPIEHLGSCPTLETLHLQRCQIRDKESANALFLVCDVVWDIVIQDCWGMHNEMFAFASICRRVKLLSLEGCSLLTMDCLESVVLSWVELQQFKVVSCNNIKDSEVTPAMSTLFSTLKELKWRPDTRSLLSSDLAGTGICKKGVENNPYEYLTLYIGSQCLIYELPDLRYRTSRGYSGYKLPQVLKDLFTDTNLISVGMDISVVSEKIEEDHDLKMSKKVEIRALAKKAIGATTPFFTAVLAFLITCKKESDEVYLALMLVMLGIVLHGRCSHGYLIVCGFALETLICKALNDMYAKCGRIDFAREFFNRMPKHDIISWNAMIAGYGIYGLRREALLLFHDLQNEGSKANCVTFICLLSACSHSGLVRLLA</sequence>
<dbReference type="PROSITE" id="PS51375">
    <property type="entry name" value="PPR"/>
    <property type="match status" value="1"/>
</dbReference>
<dbReference type="Pfam" id="PF13041">
    <property type="entry name" value="PPR_2"/>
    <property type="match status" value="1"/>
</dbReference>
<gene>
    <name evidence="3" type="ORF">IFM89_026983</name>
</gene>
<reference evidence="3 4" key="1">
    <citation type="submission" date="2020-10" db="EMBL/GenBank/DDBJ databases">
        <title>The Coptis chinensis genome and diversification of protoberbering-type alkaloids.</title>
        <authorList>
            <person name="Wang B."/>
            <person name="Shu S."/>
            <person name="Song C."/>
            <person name="Liu Y."/>
        </authorList>
    </citation>
    <scope>NUCLEOTIDE SEQUENCE [LARGE SCALE GENOMIC DNA]</scope>
    <source>
        <strain evidence="3">HL-2020</strain>
        <tissue evidence="3">Leaf</tissue>
    </source>
</reference>
<dbReference type="SUPFAM" id="SSF52047">
    <property type="entry name" value="RNI-like"/>
    <property type="match status" value="1"/>
</dbReference>
<dbReference type="NCBIfam" id="TIGR00756">
    <property type="entry name" value="PPR"/>
    <property type="match status" value="1"/>
</dbReference>
<protein>
    <recommendedName>
        <fullName evidence="5">Pentatricopeptide repeat-containing protein</fullName>
    </recommendedName>
</protein>
<dbReference type="GO" id="GO:0003723">
    <property type="term" value="F:RNA binding"/>
    <property type="evidence" value="ECO:0007669"/>
    <property type="project" value="InterPro"/>
</dbReference>
<keyword evidence="4" id="KW-1185">Reference proteome</keyword>
<dbReference type="InterPro" id="IPR002885">
    <property type="entry name" value="PPR_rpt"/>
</dbReference>